<comment type="similarity">
    <text evidence="4">Belongs to the ATP-dependent AMP-binding enzyme family.</text>
</comment>
<proteinExistence type="inferred from homology"/>
<dbReference type="PANTHER" id="PTHR44845:SF1">
    <property type="entry name" value="L-2-AMINOADIPATE REDUCTASE"/>
    <property type="match status" value="1"/>
</dbReference>
<dbReference type="NCBIfam" id="TIGR01746">
    <property type="entry name" value="Thioester-redct"/>
    <property type="match status" value="1"/>
</dbReference>
<dbReference type="SUPFAM" id="SSF52777">
    <property type="entry name" value="CoA-dependent acyltransferases"/>
    <property type="match status" value="1"/>
</dbReference>
<dbReference type="OrthoDB" id="329835at2759"/>
<name>A0A9W8DPC6_9FUNG</name>
<keyword evidence="21" id="KW-1185">Reference proteome</keyword>
<feature type="domain" description="Carrier" evidence="19">
    <location>
        <begin position="946"/>
        <end position="1023"/>
    </location>
</feature>
<evidence type="ECO:0000256" key="7">
    <source>
        <dbReference type="ARBA" id="ARBA00022450"/>
    </source>
</evidence>
<keyword evidence="11 20" id="KW-0560">Oxidoreductase</keyword>
<dbReference type="NCBIfam" id="TIGR03443">
    <property type="entry name" value="alpha_am_amid"/>
    <property type="match status" value="1"/>
</dbReference>
<dbReference type="Pfam" id="PF00501">
    <property type="entry name" value="AMP-binding"/>
    <property type="match status" value="1"/>
</dbReference>
<dbReference type="InterPro" id="IPR009081">
    <property type="entry name" value="PP-bd_ACP"/>
</dbReference>
<dbReference type="GO" id="GO:0031177">
    <property type="term" value="F:phosphopantetheine binding"/>
    <property type="evidence" value="ECO:0007669"/>
    <property type="project" value="InterPro"/>
</dbReference>
<keyword evidence="10" id="KW-0521">NADP</keyword>
<dbReference type="InterPro" id="IPR000873">
    <property type="entry name" value="AMP-dep_synth/lig_dom"/>
</dbReference>
<dbReference type="PROSITE" id="PS00012">
    <property type="entry name" value="PHOSPHOPANTETHEINE"/>
    <property type="match status" value="1"/>
</dbReference>
<gene>
    <name evidence="20" type="primary">LYS2_2</name>
    <name evidence="20" type="ORF">IWQ60_009574</name>
</gene>
<dbReference type="Gene3D" id="1.10.1200.10">
    <property type="entry name" value="ACP-like"/>
    <property type="match status" value="1"/>
</dbReference>
<evidence type="ECO:0000256" key="5">
    <source>
        <dbReference type="ARBA" id="ARBA00012913"/>
    </source>
</evidence>
<dbReference type="PROSITE" id="PS50075">
    <property type="entry name" value="CARRIER"/>
    <property type="match status" value="1"/>
</dbReference>
<dbReference type="Pfam" id="PF07993">
    <property type="entry name" value="NAD_binding_4"/>
    <property type="match status" value="1"/>
</dbReference>
<dbReference type="InterPro" id="IPR036736">
    <property type="entry name" value="ACP-like_sf"/>
</dbReference>
<dbReference type="InterPro" id="IPR010080">
    <property type="entry name" value="Thioester_reductase-like_dom"/>
</dbReference>
<dbReference type="Pfam" id="PF00550">
    <property type="entry name" value="PP-binding"/>
    <property type="match status" value="1"/>
</dbReference>
<dbReference type="PANTHER" id="PTHR44845">
    <property type="entry name" value="CARRIER DOMAIN-CONTAINING PROTEIN"/>
    <property type="match status" value="1"/>
</dbReference>
<comment type="catalytic activity">
    <reaction evidence="15">
        <text>(S)-2-amino-6-oxohexanoate + AMP + diphosphate + NADP(+) = L-2-aminoadipate + ATP + NADPH + H(+)</text>
        <dbReference type="Rhea" id="RHEA:46936"/>
        <dbReference type="ChEBI" id="CHEBI:15378"/>
        <dbReference type="ChEBI" id="CHEBI:30616"/>
        <dbReference type="ChEBI" id="CHEBI:33019"/>
        <dbReference type="ChEBI" id="CHEBI:57783"/>
        <dbReference type="ChEBI" id="CHEBI:58321"/>
        <dbReference type="ChEBI" id="CHEBI:58349"/>
        <dbReference type="ChEBI" id="CHEBI:58672"/>
        <dbReference type="ChEBI" id="CHEBI:456215"/>
        <dbReference type="EC" id="1.2.1.95"/>
    </reaction>
</comment>
<comment type="function">
    <text evidence="2">Catalyzes the activation of alpha-aminoadipate by ATP-dependent adenylation and the reduction of activated alpha-aminoadipate by NADPH. The activated alpha-aminoadipate is bound to the phosphopantheinyl group of the enzyme itself before it is reduced to (S)-2-amino-6-oxohexanoate.</text>
</comment>
<comment type="caution">
    <text evidence="20">The sequence shown here is derived from an EMBL/GenBank/DDBJ whole genome shotgun (WGS) entry which is preliminary data.</text>
</comment>
<evidence type="ECO:0000256" key="14">
    <source>
        <dbReference type="ARBA" id="ARBA00032195"/>
    </source>
</evidence>
<comment type="catalytic activity">
    <reaction evidence="16">
        <text>(S)-2-amino-6-oxohexanoate + NAD(+) + H2O = L-2-aminoadipate + NADH + 2 H(+)</text>
        <dbReference type="Rhea" id="RHEA:12308"/>
        <dbReference type="ChEBI" id="CHEBI:15377"/>
        <dbReference type="ChEBI" id="CHEBI:15378"/>
        <dbReference type="ChEBI" id="CHEBI:57540"/>
        <dbReference type="ChEBI" id="CHEBI:57945"/>
        <dbReference type="ChEBI" id="CHEBI:58321"/>
        <dbReference type="ChEBI" id="CHEBI:58672"/>
        <dbReference type="EC" id="1.2.1.31"/>
    </reaction>
</comment>
<keyword evidence="12" id="KW-0457">Lysine biosynthesis</keyword>
<protein>
    <recommendedName>
        <fullName evidence="14">Alpha-aminoadipate reductase</fullName>
        <ecNumber evidence="6">1.2.1.31</ecNumber>
        <ecNumber evidence="5">1.2.1.95</ecNumber>
    </recommendedName>
    <alternativeName>
        <fullName evidence="13">L-aminoadipate-semialdehyde dehydrogenase</fullName>
    </alternativeName>
</protein>
<sequence length="1589" mass="171510">MAAPAATDAALGTAADFADRLARWQQRLQRPTELVLPTDYPRPVPLKVVEASHTFDLPDSACLALLQLSLNQSAGSGTYTSTEANEPASPFTILLAAFAVLMNRYTSEEDVVVGSSSPSGNPLVLRLGVRPEDTFLDVIANVQRVEREAVADEVPFAALLGVLTTTSETNQAPSLFRARFFNQTDTTAATLDQTVSSNTDLTVFITQRSTASLRRLLPSVQITLSYNQVLFSPARIHHICDQLIAVLVASARVAQALEAHHTNPALPAPQDAAVGAIDLVTPRCRAVIPDPHANLHWAEWPGAITERFALNARDFPDRRCIVENVLQTAPGSHLAMTSVQRTFTFGKTYAAARLLAVHLLKTGIQREDVVVIYAYRGVDLAVAILGVLMAGATYSVIDPAYPPERQQIYLSVAQPRGLVVLRHAGTLADTVRTYVTEELEIVTEVPALELLTNGRLLGGTISVGHDVLDPHRDLSDAMLLSEGIQVPVPVGPDSIGTLSFTSGSTGIPKGVRGRHYSLTHFYPWMAERFGLGPEDRFTMLSGIAHDPIQRDVFTPFYLGAELHIPTSEDIGIPGQLASWMADHAVTVTHLTPAMGQLLSTNATAAIPSLRNAFFVGDLLTKRSCHRLQHLAENVTVINMFGTTETQRAVSYFAIPSRAQQPSFLSSVKDVIPAGWGMRSVQLLVVNRFHATAADGSAPPPGMCGVGEIGEIYVRSGGLSEGYLRLDDVTSTKFVPNWFDPALRNVDLQAQPYLDPAVKDVPWPFYRGDRDRMYRSGDLGRYLPDGSVECVGRLDDQVKIRGFRIELGEIDNHLSQFPRIRANVTLVRRDKNEEKTLVSYFVPGPVEAFAQGSADPAAAAVEEEEDDDNYSRLIADIRAYLKHKLPSYSIPSVFVPLNRLPLTPNGKVDKAALPFPDTALYADRSATARRGSAGAAGDSTTTTAALAAYSATERTLNTIWSEVLDQPGGVIPRDANFFDLGGHSILATRMIFQVRKTFCVDVPLGLVFKQPTIAGMAAEVDRITQVDLNIATAVAKDTGTTGESSTADLHKTDGEDDPTGDAGYASDLTTLMAHLPPALAFTAASDIASSTNDGGAFEFPARVASGQAPTFFLTGATGFLGAFILAELLVKFPTATVYCLTRGQSDEHAYERVRQSARDHLVWQSDWDTPATVAEHLVGYGSARVRAVRGDLAQPHLGIVDHEWTALASAVDVIIHNGALVHWVYPYAKLRAPNVLGTLAALELAVTDHVKPLHFVSSTSVLDTDYYTTQLGEFKTATAQTSGGDPHHGGNADPSSAIAAVLESDDLEGSRTGLHSGYGQSKWVSEKLLFEARARGYPCTVVRPGYVVGATRTGVTNTDDFLWRLVKGCVQLGEVPIMNNAVNMCPVDHVARVVVEAASQPNALALGVFNVANPTRFRYNDFFDQLRIYGFNVDPVAYIPWRNHLMDVTLKSADNALYPLLHFVLDDLPTSTRSPALDRSHTATLCAAGGVPCASMQEVIGLYLAYLVKTGFLPPPAPIDREHDQVELIEDGEEGEGLGDTDCCATNEPSTGTGGSAEVPTTAPHRHAQRKPLPDLDVEVGGILNRSGRG</sequence>
<dbReference type="InterPro" id="IPR020845">
    <property type="entry name" value="AMP-binding_CS"/>
</dbReference>
<evidence type="ECO:0000256" key="1">
    <source>
        <dbReference type="ARBA" id="ARBA00001957"/>
    </source>
</evidence>
<dbReference type="InterPro" id="IPR020806">
    <property type="entry name" value="PKS_PP-bd"/>
</dbReference>
<dbReference type="InterPro" id="IPR013120">
    <property type="entry name" value="FAR_NAD-bd"/>
</dbReference>
<evidence type="ECO:0000313" key="20">
    <source>
        <dbReference type="EMBL" id="KAJ1912640.1"/>
    </source>
</evidence>
<dbReference type="SUPFAM" id="SSF47336">
    <property type="entry name" value="ACP-like"/>
    <property type="match status" value="1"/>
</dbReference>
<dbReference type="GO" id="GO:0009085">
    <property type="term" value="P:lysine biosynthetic process"/>
    <property type="evidence" value="ECO:0007669"/>
    <property type="project" value="UniProtKB-KW"/>
</dbReference>
<evidence type="ECO:0000256" key="16">
    <source>
        <dbReference type="ARBA" id="ARBA00048414"/>
    </source>
</evidence>
<dbReference type="NCBIfam" id="TIGR01733">
    <property type="entry name" value="AA-adenyl-dom"/>
    <property type="match status" value="1"/>
</dbReference>
<dbReference type="InterPro" id="IPR042099">
    <property type="entry name" value="ANL_N_sf"/>
</dbReference>
<evidence type="ECO:0000256" key="4">
    <source>
        <dbReference type="ARBA" id="ARBA00006432"/>
    </source>
</evidence>
<dbReference type="PIRSF" id="PIRSF001617">
    <property type="entry name" value="Alpha-AR"/>
    <property type="match status" value="1"/>
</dbReference>
<evidence type="ECO:0000256" key="2">
    <source>
        <dbReference type="ARBA" id="ARBA00003499"/>
    </source>
</evidence>
<dbReference type="Gene3D" id="3.40.50.12780">
    <property type="entry name" value="N-terminal domain of ligase-like"/>
    <property type="match status" value="1"/>
</dbReference>
<evidence type="ECO:0000256" key="11">
    <source>
        <dbReference type="ARBA" id="ARBA00023002"/>
    </source>
</evidence>
<dbReference type="InterPro" id="IPR036291">
    <property type="entry name" value="NAD(P)-bd_dom_sf"/>
</dbReference>
<evidence type="ECO:0000259" key="19">
    <source>
        <dbReference type="PROSITE" id="PS50075"/>
    </source>
</evidence>
<dbReference type="GO" id="GO:0004043">
    <property type="term" value="F:L-aminoadipate-semialdehyde dehydrogenase [NAD(P)+] activity"/>
    <property type="evidence" value="ECO:0007669"/>
    <property type="project" value="UniProtKB-EC"/>
</dbReference>
<dbReference type="EC" id="1.2.1.31" evidence="6"/>
<keyword evidence="8" id="KW-0597">Phosphoprotein</keyword>
<evidence type="ECO:0000313" key="21">
    <source>
        <dbReference type="Proteomes" id="UP001150569"/>
    </source>
</evidence>
<dbReference type="EC" id="1.2.1.95" evidence="5"/>
<dbReference type="Gene3D" id="3.30.559.30">
    <property type="entry name" value="Nonribosomal peptide synthetase, condensation domain"/>
    <property type="match status" value="1"/>
</dbReference>
<dbReference type="SMART" id="SM00823">
    <property type="entry name" value="PKS_PP"/>
    <property type="match status" value="1"/>
</dbReference>
<evidence type="ECO:0000256" key="9">
    <source>
        <dbReference type="ARBA" id="ARBA00022605"/>
    </source>
</evidence>
<dbReference type="CDD" id="cd05235">
    <property type="entry name" value="SDR_e1"/>
    <property type="match status" value="1"/>
</dbReference>
<organism evidence="20 21">
    <name type="scientific">Tieghemiomyces parasiticus</name>
    <dbReference type="NCBI Taxonomy" id="78921"/>
    <lineage>
        <taxon>Eukaryota</taxon>
        <taxon>Fungi</taxon>
        <taxon>Fungi incertae sedis</taxon>
        <taxon>Zoopagomycota</taxon>
        <taxon>Kickxellomycotina</taxon>
        <taxon>Dimargaritomycetes</taxon>
        <taxon>Dimargaritales</taxon>
        <taxon>Dimargaritaceae</taxon>
        <taxon>Tieghemiomyces</taxon>
    </lineage>
</organism>
<evidence type="ECO:0000256" key="18">
    <source>
        <dbReference type="SAM" id="MobiDB-lite"/>
    </source>
</evidence>
<keyword evidence="7" id="KW-0596">Phosphopantetheine</keyword>
<feature type="region of interest" description="Disordered" evidence="18">
    <location>
        <begin position="1532"/>
        <end position="1589"/>
    </location>
</feature>
<evidence type="ECO:0000256" key="8">
    <source>
        <dbReference type="ARBA" id="ARBA00022553"/>
    </source>
</evidence>
<accession>A0A9W8DPC6</accession>
<dbReference type="Proteomes" id="UP001150569">
    <property type="component" value="Unassembled WGS sequence"/>
</dbReference>
<dbReference type="Gene3D" id="3.40.50.720">
    <property type="entry name" value="NAD(P)-binding Rossmann-like Domain"/>
    <property type="match status" value="1"/>
</dbReference>
<dbReference type="Gene3D" id="3.30.300.30">
    <property type="match status" value="1"/>
</dbReference>
<comment type="pathway">
    <text evidence="3">Amino-acid biosynthesis; L-lysine biosynthesis via AAA pathway; L-lysine from L-alpha-aminoadipate (fungal route): step 1/3.</text>
</comment>
<comment type="catalytic activity">
    <reaction evidence="17">
        <text>(S)-2-amino-6-oxohexanoate + NADP(+) + H2O = L-2-aminoadipate + NADPH + 2 H(+)</text>
        <dbReference type="Rhea" id="RHEA:12304"/>
        <dbReference type="ChEBI" id="CHEBI:15377"/>
        <dbReference type="ChEBI" id="CHEBI:15378"/>
        <dbReference type="ChEBI" id="CHEBI:57783"/>
        <dbReference type="ChEBI" id="CHEBI:58321"/>
        <dbReference type="ChEBI" id="CHEBI:58349"/>
        <dbReference type="ChEBI" id="CHEBI:58672"/>
        <dbReference type="EC" id="1.2.1.31"/>
    </reaction>
</comment>
<evidence type="ECO:0000256" key="10">
    <source>
        <dbReference type="ARBA" id="ARBA00022857"/>
    </source>
</evidence>
<dbReference type="InterPro" id="IPR006162">
    <property type="entry name" value="Ppantetheine_attach_site"/>
</dbReference>
<dbReference type="SUPFAM" id="SSF56801">
    <property type="entry name" value="Acetyl-CoA synthetase-like"/>
    <property type="match status" value="1"/>
</dbReference>
<dbReference type="InterPro" id="IPR014397">
    <property type="entry name" value="Lys2"/>
</dbReference>
<dbReference type="SUPFAM" id="SSF51735">
    <property type="entry name" value="NAD(P)-binding Rossmann-fold domains"/>
    <property type="match status" value="1"/>
</dbReference>
<evidence type="ECO:0000256" key="6">
    <source>
        <dbReference type="ARBA" id="ARBA00013073"/>
    </source>
</evidence>
<dbReference type="EMBL" id="JANBPT010000815">
    <property type="protein sequence ID" value="KAJ1912640.1"/>
    <property type="molecule type" value="Genomic_DNA"/>
</dbReference>
<reference evidence="20" key="1">
    <citation type="submission" date="2022-07" db="EMBL/GenBank/DDBJ databases">
        <title>Phylogenomic reconstructions and comparative analyses of Kickxellomycotina fungi.</title>
        <authorList>
            <person name="Reynolds N.K."/>
            <person name="Stajich J.E."/>
            <person name="Barry K."/>
            <person name="Grigoriev I.V."/>
            <person name="Crous P."/>
            <person name="Smith M.E."/>
        </authorList>
    </citation>
    <scope>NUCLEOTIDE SEQUENCE</scope>
    <source>
        <strain evidence="20">RSA 861</strain>
    </source>
</reference>
<dbReference type="InterPro" id="IPR010071">
    <property type="entry name" value="AA_adenyl_dom"/>
</dbReference>
<evidence type="ECO:0000256" key="3">
    <source>
        <dbReference type="ARBA" id="ARBA00004827"/>
    </source>
</evidence>
<feature type="region of interest" description="Disordered" evidence="18">
    <location>
        <begin position="1038"/>
        <end position="1060"/>
    </location>
</feature>
<keyword evidence="9" id="KW-0028">Amino-acid biosynthesis</keyword>
<comment type="cofactor">
    <cofactor evidence="1">
        <name>pantetheine 4'-phosphate</name>
        <dbReference type="ChEBI" id="CHEBI:47942"/>
    </cofactor>
</comment>
<evidence type="ECO:0000256" key="17">
    <source>
        <dbReference type="ARBA" id="ARBA00049537"/>
    </source>
</evidence>
<evidence type="ECO:0000256" key="15">
    <source>
        <dbReference type="ARBA" id="ARBA00048260"/>
    </source>
</evidence>
<evidence type="ECO:0000256" key="12">
    <source>
        <dbReference type="ARBA" id="ARBA00023154"/>
    </source>
</evidence>
<dbReference type="PROSITE" id="PS00455">
    <property type="entry name" value="AMP_BINDING"/>
    <property type="match status" value="1"/>
</dbReference>
<dbReference type="InterPro" id="IPR045851">
    <property type="entry name" value="AMP-bd_C_sf"/>
</dbReference>
<evidence type="ECO:0000256" key="13">
    <source>
        <dbReference type="ARBA" id="ARBA00031335"/>
    </source>
</evidence>